<protein>
    <submittedName>
        <fullName evidence="4">Integrase-like protein</fullName>
    </submittedName>
</protein>
<dbReference type="InterPro" id="IPR035386">
    <property type="entry name" value="Arm-DNA-bind_5"/>
</dbReference>
<name>A0A5S5DR94_9FLAO</name>
<evidence type="ECO:0000259" key="3">
    <source>
        <dbReference type="Pfam" id="PF17293"/>
    </source>
</evidence>
<evidence type="ECO:0000256" key="1">
    <source>
        <dbReference type="ARBA" id="ARBA00023125"/>
    </source>
</evidence>
<dbReference type="AlphaFoldDB" id="A0A5S5DR94"/>
<feature type="domain" description="Arm DNA-binding" evidence="3">
    <location>
        <begin position="9"/>
        <end position="94"/>
    </location>
</feature>
<dbReference type="EMBL" id="VNIA01000003">
    <property type="protein sequence ID" value="TYP98204.1"/>
    <property type="molecule type" value="Genomic_DNA"/>
</dbReference>
<proteinExistence type="predicted"/>
<evidence type="ECO:0000259" key="2">
    <source>
        <dbReference type="Pfam" id="PF13102"/>
    </source>
</evidence>
<sequence length="220" mass="26041">MQNYFSLLFYIKRSKADCNGKANVYLRVTVNSKRAELSIRRKINIDRWNSSAGKAKGFSKEAQELNRYIDIITNKIHKIHQRLVGENKTISALKIRDIYNGKEEKHKMLLKIFQDHNDQVEKLVGKDFAPGTTERYRTAKKHIQNFIKLEYNLDDIPVKDVDHKFINGFEYYLKTERNCSHNTAIKYITNLKKIIRIAYAHDWISKDPFFNWKARLKTVD</sequence>
<evidence type="ECO:0000313" key="5">
    <source>
        <dbReference type="Proteomes" id="UP000323136"/>
    </source>
</evidence>
<accession>A0A5S5DR94</accession>
<dbReference type="InterPro" id="IPR025269">
    <property type="entry name" value="SAM-like_dom"/>
</dbReference>
<dbReference type="InterPro" id="IPR010998">
    <property type="entry name" value="Integrase_recombinase_N"/>
</dbReference>
<dbReference type="InterPro" id="IPR011010">
    <property type="entry name" value="DNA_brk_join_enz"/>
</dbReference>
<dbReference type="SUPFAM" id="SSF56349">
    <property type="entry name" value="DNA breaking-rejoining enzymes"/>
    <property type="match status" value="1"/>
</dbReference>
<gene>
    <name evidence="4" type="ORF">C7447_103374</name>
</gene>
<dbReference type="RefSeq" id="WP_317128806.1">
    <property type="nucleotide sequence ID" value="NZ_VNIA01000003.1"/>
</dbReference>
<feature type="domain" description="Phage integrase SAM-like" evidence="2">
    <location>
        <begin position="109"/>
        <end position="212"/>
    </location>
</feature>
<keyword evidence="5" id="KW-1185">Reference proteome</keyword>
<dbReference type="Proteomes" id="UP000323136">
    <property type="component" value="Unassembled WGS sequence"/>
</dbReference>
<dbReference type="Pfam" id="PF13102">
    <property type="entry name" value="Phage_int_SAM_5"/>
    <property type="match status" value="1"/>
</dbReference>
<reference evidence="4 5" key="1">
    <citation type="submission" date="2019-07" db="EMBL/GenBank/DDBJ databases">
        <title>Genomic Encyclopedia of Type Strains, Phase IV (KMG-IV): sequencing the most valuable type-strain genomes for metagenomic binning, comparative biology and taxonomic classification.</title>
        <authorList>
            <person name="Goeker M."/>
        </authorList>
    </citation>
    <scope>NUCLEOTIDE SEQUENCE [LARGE SCALE GENOMIC DNA]</scope>
    <source>
        <strain evidence="4 5">DSM 18961</strain>
    </source>
</reference>
<dbReference type="Gene3D" id="1.10.150.130">
    <property type="match status" value="1"/>
</dbReference>
<keyword evidence="1" id="KW-0238">DNA-binding</keyword>
<dbReference type="GO" id="GO:0003677">
    <property type="term" value="F:DNA binding"/>
    <property type="evidence" value="ECO:0007669"/>
    <property type="project" value="UniProtKB-KW"/>
</dbReference>
<evidence type="ECO:0000313" key="4">
    <source>
        <dbReference type="EMBL" id="TYP98204.1"/>
    </source>
</evidence>
<comment type="caution">
    <text evidence="4">The sequence shown here is derived from an EMBL/GenBank/DDBJ whole genome shotgun (WGS) entry which is preliminary data.</text>
</comment>
<dbReference type="Pfam" id="PF17293">
    <property type="entry name" value="Arm-DNA-bind_5"/>
    <property type="match status" value="1"/>
</dbReference>
<organism evidence="4 5">
    <name type="scientific">Tenacibaculum adriaticum</name>
    <dbReference type="NCBI Taxonomy" id="413713"/>
    <lineage>
        <taxon>Bacteria</taxon>
        <taxon>Pseudomonadati</taxon>
        <taxon>Bacteroidota</taxon>
        <taxon>Flavobacteriia</taxon>
        <taxon>Flavobacteriales</taxon>
        <taxon>Flavobacteriaceae</taxon>
        <taxon>Tenacibaculum</taxon>
    </lineage>
</organism>